<evidence type="ECO:0000313" key="1">
    <source>
        <dbReference type="EMBL" id="CDP94838.1"/>
    </source>
</evidence>
<dbReference type="EMBL" id="LN856931">
    <property type="protein sequence ID" value="CDP94838.1"/>
    <property type="molecule type" value="Genomic_DNA"/>
</dbReference>
<reference evidence="1" key="2">
    <citation type="submission" date="2012-12" db="EMBL/GenBank/DDBJ databases">
        <authorList>
            <consortium name="WormBase Consortium"/>
            <person name="Ghedin E."/>
            <person name="Paulini M."/>
        </authorList>
    </citation>
    <scope>NUCLEOTIDE SEQUENCE</scope>
    <source>
        <strain evidence="1">FR3</strain>
    </source>
</reference>
<dbReference type="AlphaFoldDB" id="A0A1I9G1U6"/>
<proteinExistence type="predicted"/>
<organism evidence="1">
    <name type="scientific">Brugia malayi</name>
    <name type="common">Filarial nematode worm</name>
    <dbReference type="NCBI Taxonomy" id="6279"/>
    <lineage>
        <taxon>Eukaryota</taxon>
        <taxon>Metazoa</taxon>
        <taxon>Ecdysozoa</taxon>
        <taxon>Nematoda</taxon>
        <taxon>Chromadorea</taxon>
        <taxon>Rhabditida</taxon>
        <taxon>Spirurina</taxon>
        <taxon>Spiruromorpha</taxon>
        <taxon>Filarioidea</taxon>
        <taxon>Onchocercidae</taxon>
        <taxon>Brugia</taxon>
    </lineage>
</organism>
<name>A0A1I9G1U6_BRUMA</name>
<gene>
    <name evidence="1" type="primary">Bm13077</name>
    <name evidence="1" type="ORF">BM_Bm13077</name>
</gene>
<accession>A0A1I9G1U6</accession>
<sequence>MIRTALTYVNHCTLKFADEYYCKFTTQKGFEFECQTIFSYLTVKLSETLFKQNNAKCSRTFINKLNLQILDASETGCSSLIYSSSA</sequence>
<protein>
    <submittedName>
        <fullName evidence="1">Bm13077</fullName>
    </submittedName>
</protein>
<reference evidence="1" key="1">
    <citation type="journal article" date="2007" name="Science">
        <title>Draft genome of the filarial nematode parasite Brugia malayi.</title>
        <authorList>
            <person name="Ghedin E."/>
            <person name="Wang S."/>
            <person name="Spiro D."/>
            <person name="Caler E."/>
            <person name="Zhao Q."/>
            <person name="Crabtree J."/>
            <person name="Allen J.E."/>
            <person name="Delcher A.L."/>
            <person name="Guiliano D.B."/>
            <person name="Miranda-Saavedra D."/>
            <person name="Angiuoli S.V."/>
            <person name="Creasy T."/>
            <person name="Amedeo P."/>
            <person name="Haas B."/>
            <person name="El-Sayed N.M."/>
            <person name="Wortman J.R."/>
            <person name="Feldblyum T."/>
            <person name="Tallon L."/>
            <person name="Schatz M."/>
            <person name="Shumway M."/>
            <person name="Koo H."/>
            <person name="Salzberg S.L."/>
            <person name="Schobel S."/>
            <person name="Pertea M."/>
            <person name="Pop M."/>
            <person name="White O."/>
            <person name="Barton G.J."/>
            <person name="Carlow C.K."/>
            <person name="Crawford M.J."/>
            <person name="Daub J."/>
            <person name="Dimmic M.W."/>
            <person name="Estes C.F."/>
            <person name="Foster J.M."/>
            <person name="Ganatra M."/>
            <person name="Gregory W.F."/>
            <person name="Johnson N.M."/>
            <person name="Jin J."/>
            <person name="Komuniecki R."/>
            <person name="Korf I."/>
            <person name="Kumar S."/>
            <person name="Laney S."/>
            <person name="Li B.W."/>
            <person name="Li W."/>
            <person name="Lindblom T.H."/>
            <person name="Lustigman S."/>
            <person name="Ma D."/>
            <person name="Maina C.V."/>
            <person name="Martin D.M."/>
            <person name="McCarter J.P."/>
            <person name="McReynolds L."/>
            <person name="Mitreva M."/>
            <person name="Nutman T.B."/>
            <person name="Parkinson J."/>
            <person name="Peregrin-Alvarez J.M."/>
            <person name="Poole C."/>
            <person name="Ren Q."/>
            <person name="Saunders L."/>
            <person name="Sluder A.E."/>
            <person name="Smith K."/>
            <person name="Stanke M."/>
            <person name="Unnasch T.R."/>
            <person name="Ware J."/>
            <person name="Wei A.D."/>
            <person name="Weil G."/>
            <person name="Williams D.J."/>
            <person name="Zhang Y."/>
            <person name="Williams S.A."/>
            <person name="Fraser-Liggett C."/>
            <person name="Slatko B."/>
            <person name="Blaxter M.L."/>
            <person name="Scott A.L."/>
        </authorList>
    </citation>
    <scope>NUCLEOTIDE SEQUENCE</scope>
    <source>
        <strain evidence="1">FR3</strain>
    </source>
</reference>